<accession>A0A0C3WZI5</accession>
<keyword evidence="3" id="KW-1185">Reference proteome</keyword>
<evidence type="ECO:0000313" key="3">
    <source>
        <dbReference type="Proteomes" id="UP000002051"/>
    </source>
</evidence>
<accession>G7JNG5</accession>
<gene>
    <name evidence="1" type="ordered locus">MTR_4g074500</name>
</gene>
<dbReference type="HOGENOM" id="CLU_1725017_0_0_1"/>
<name>G7JNG5_MEDTR</name>
<dbReference type="EMBL" id="CM001220">
    <property type="protein sequence ID" value="AES89406.2"/>
    <property type="molecule type" value="Genomic_DNA"/>
</dbReference>
<reference evidence="2" key="3">
    <citation type="submission" date="2015-04" db="UniProtKB">
        <authorList>
            <consortium name="EnsemblPlants"/>
        </authorList>
    </citation>
    <scope>IDENTIFICATION</scope>
    <source>
        <strain evidence="2">cv. Jemalong A17</strain>
    </source>
</reference>
<dbReference type="Proteomes" id="UP000002051">
    <property type="component" value="Chromosome 4"/>
</dbReference>
<evidence type="ECO:0000313" key="1">
    <source>
        <dbReference type="EMBL" id="AES89406.2"/>
    </source>
</evidence>
<reference evidence="1 3" key="2">
    <citation type="journal article" date="2014" name="BMC Genomics">
        <title>An improved genome release (version Mt4.0) for the model legume Medicago truncatula.</title>
        <authorList>
            <person name="Tang H."/>
            <person name="Krishnakumar V."/>
            <person name="Bidwell S."/>
            <person name="Rosen B."/>
            <person name="Chan A."/>
            <person name="Zhou S."/>
            <person name="Gentzbittel L."/>
            <person name="Childs K.L."/>
            <person name="Yandell M."/>
            <person name="Gundlach H."/>
            <person name="Mayer K.F."/>
            <person name="Schwartz D.C."/>
            <person name="Town C.D."/>
        </authorList>
    </citation>
    <scope>GENOME REANNOTATION</scope>
    <source>
        <strain evidence="2 3">cv. Jemalong A17</strain>
    </source>
</reference>
<proteinExistence type="predicted"/>
<sequence length="152" mass="17163">MASIPFNPFQSFVGPLVKNPLSDLDKTINKLRLKYRSYIVEYDIDVGVVCLPNMFGGDFGDQIGRYAILTDNSTLHGNVPQMLDTLLTTVNIIDDCGNRWLNLSLFLVKLGRPILYAGLYMQLLYWMGVGKAARRLREGVKIWRGCSDGWVT</sequence>
<dbReference type="AlphaFoldDB" id="G7JNG5"/>
<organism evidence="1 3">
    <name type="scientific">Medicago truncatula</name>
    <name type="common">Barrel medic</name>
    <name type="synonym">Medicago tribuloides</name>
    <dbReference type="NCBI Taxonomy" id="3880"/>
    <lineage>
        <taxon>Eukaryota</taxon>
        <taxon>Viridiplantae</taxon>
        <taxon>Streptophyta</taxon>
        <taxon>Embryophyta</taxon>
        <taxon>Tracheophyta</taxon>
        <taxon>Spermatophyta</taxon>
        <taxon>Magnoliopsida</taxon>
        <taxon>eudicotyledons</taxon>
        <taxon>Gunneridae</taxon>
        <taxon>Pentapetalae</taxon>
        <taxon>rosids</taxon>
        <taxon>fabids</taxon>
        <taxon>Fabales</taxon>
        <taxon>Fabaceae</taxon>
        <taxon>Papilionoideae</taxon>
        <taxon>50 kb inversion clade</taxon>
        <taxon>NPAAA clade</taxon>
        <taxon>Hologalegina</taxon>
        <taxon>IRL clade</taxon>
        <taxon>Trifolieae</taxon>
        <taxon>Medicago</taxon>
    </lineage>
</organism>
<evidence type="ECO:0000313" key="2">
    <source>
        <dbReference type="EnsemblPlants" id="AES89406"/>
    </source>
</evidence>
<dbReference type="EnsemblPlants" id="AES89406">
    <property type="protein sequence ID" value="AES89406"/>
    <property type="gene ID" value="MTR_4g074500"/>
</dbReference>
<reference evidence="1 3" key="1">
    <citation type="journal article" date="2011" name="Nature">
        <title>The Medicago genome provides insight into the evolution of rhizobial symbioses.</title>
        <authorList>
            <person name="Young N.D."/>
            <person name="Debelle F."/>
            <person name="Oldroyd G.E."/>
            <person name="Geurts R."/>
            <person name="Cannon S.B."/>
            <person name="Udvardi M.K."/>
            <person name="Benedito V.A."/>
            <person name="Mayer K.F."/>
            <person name="Gouzy J."/>
            <person name="Schoof H."/>
            <person name="Van de Peer Y."/>
            <person name="Proost S."/>
            <person name="Cook D.R."/>
            <person name="Meyers B.C."/>
            <person name="Spannagl M."/>
            <person name="Cheung F."/>
            <person name="De Mita S."/>
            <person name="Krishnakumar V."/>
            <person name="Gundlach H."/>
            <person name="Zhou S."/>
            <person name="Mudge J."/>
            <person name="Bharti A.K."/>
            <person name="Murray J.D."/>
            <person name="Naoumkina M.A."/>
            <person name="Rosen B."/>
            <person name="Silverstein K.A."/>
            <person name="Tang H."/>
            <person name="Rombauts S."/>
            <person name="Zhao P.X."/>
            <person name="Zhou P."/>
            <person name="Barbe V."/>
            <person name="Bardou P."/>
            <person name="Bechner M."/>
            <person name="Bellec A."/>
            <person name="Berger A."/>
            <person name="Berges H."/>
            <person name="Bidwell S."/>
            <person name="Bisseling T."/>
            <person name="Choisne N."/>
            <person name="Couloux A."/>
            <person name="Denny R."/>
            <person name="Deshpande S."/>
            <person name="Dai X."/>
            <person name="Doyle J.J."/>
            <person name="Dudez A.M."/>
            <person name="Farmer A.D."/>
            <person name="Fouteau S."/>
            <person name="Franken C."/>
            <person name="Gibelin C."/>
            <person name="Gish J."/>
            <person name="Goldstein S."/>
            <person name="Gonzalez A.J."/>
            <person name="Green P.J."/>
            <person name="Hallab A."/>
            <person name="Hartog M."/>
            <person name="Hua A."/>
            <person name="Humphray S.J."/>
            <person name="Jeong D.H."/>
            <person name="Jing Y."/>
            <person name="Jocker A."/>
            <person name="Kenton S.M."/>
            <person name="Kim D.J."/>
            <person name="Klee K."/>
            <person name="Lai H."/>
            <person name="Lang C."/>
            <person name="Lin S."/>
            <person name="Macmil S.L."/>
            <person name="Magdelenat G."/>
            <person name="Matthews L."/>
            <person name="McCorrison J."/>
            <person name="Monaghan E.L."/>
            <person name="Mun J.H."/>
            <person name="Najar F.Z."/>
            <person name="Nicholson C."/>
            <person name="Noirot C."/>
            <person name="O'Bleness M."/>
            <person name="Paule C.R."/>
            <person name="Poulain J."/>
            <person name="Prion F."/>
            <person name="Qin B."/>
            <person name="Qu C."/>
            <person name="Retzel E.F."/>
            <person name="Riddle C."/>
            <person name="Sallet E."/>
            <person name="Samain S."/>
            <person name="Samson N."/>
            <person name="Sanders I."/>
            <person name="Saurat O."/>
            <person name="Scarpelli C."/>
            <person name="Schiex T."/>
            <person name="Segurens B."/>
            <person name="Severin A.J."/>
            <person name="Sherrier D.J."/>
            <person name="Shi R."/>
            <person name="Sims S."/>
            <person name="Singer S.R."/>
            <person name="Sinharoy S."/>
            <person name="Sterck L."/>
            <person name="Viollet A."/>
            <person name="Wang B.B."/>
            <person name="Wang K."/>
            <person name="Wang M."/>
            <person name="Wang X."/>
            <person name="Warfsmann J."/>
            <person name="Weissenbach J."/>
            <person name="White D.D."/>
            <person name="White J.D."/>
            <person name="Wiley G.B."/>
            <person name="Wincker P."/>
            <person name="Xing Y."/>
            <person name="Yang L."/>
            <person name="Yao Z."/>
            <person name="Ying F."/>
            <person name="Zhai J."/>
            <person name="Zhou L."/>
            <person name="Zuber A."/>
            <person name="Denarie J."/>
            <person name="Dixon R.A."/>
            <person name="May G.D."/>
            <person name="Schwartz D.C."/>
            <person name="Rogers J."/>
            <person name="Quetier F."/>
            <person name="Town C.D."/>
            <person name="Roe B.A."/>
        </authorList>
    </citation>
    <scope>NUCLEOTIDE SEQUENCE [LARGE SCALE GENOMIC DNA]</scope>
    <source>
        <strain evidence="1">A17</strain>
        <strain evidence="2 3">cv. Jemalong A17</strain>
    </source>
</reference>
<dbReference type="PaxDb" id="3880-AES76828"/>
<protein>
    <submittedName>
        <fullName evidence="1 2">Uncharacterized protein</fullName>
    </submittedName>
</protein>